<protein>
    <submittedName>
        <fullName evidence="4">CcmFc</fullName>
    </submittedName>
    <submittedName>
        <fullName evidence="3">Cytochrome c biogenesis factor C</fullName>
    </submittedName>
</protein>
<dbReference type="PANTHER" id="PTHR36010:SF1">
    <property type="entry name" value="CYTOCHROME C BIOGENESIS CCMF C-TERMINAL-LIKE MITOCHONDRIAL PROTEIN-RELATED"/>
    <property type="match status" value="1"/>
</dbReference>
<sequence length="480" mass="55946">MVQLQNFFFLLMFLIVLCGTAAPILFQWSVSRDVPTGAPSFHGTIIPIFTSLLLPLVHAHSRGFIRSMEKTERIVLVRAKPILLLNIIEKSSPKTRAKNAFFFFFLFNFSISKFMGDLSYLESFCGVLCFSLSCTFFLSFKYRRDTWANEERRHRIGGKPRRRARRGKRQALCWPSGREKQRNKNKENFSFLFLSNKSKIFLIYLLQFSKTFGFNEKAKILAFYSLLALPQAYSLVLENIWNRFFVVRALSKRLMDVDHDFRKVPMTMKISHGGVCISIMGVILSNTKKRQFTQLLPSGSELHIGREHCCLRGIDQLHGPTFHSICGNLIIYKPSLKNKFIFDYDESFRGIIDLLPIAALSYQNEKVEKKYIYFFSTFFHGDRSWRNREHHSFPLWLTLFPEKRFSFSNQETSTTKVAIHSNLFTDLYALIGTGSFETGWYITIMKLPFIFCIWIGFILASLGGSRSFRRQLALYRLDRN</sequence>
<proteinExistence type="predicted"/>
<dbReference type="PANTHER" id="PTHR36010">
    <property type="entry name" value="CYTOCHROME C BIOGENESIS CCMF C-TERMINAL-LIKE MITOCHONDRIAL PROTEIN-RELATED"/>
    <property type="match status" value="1"/>
</dbReference>
<evidence type="ECO:0000313" key="3">
    <source>
        <dbReference type="EMBL" id="AGN74052.1"/>
    </source>
</evidence>
<dbReference type="InterPro" id="IPR044955">
    <property type="entry name" value="CCMFC"/>
</dbReference>
<feature type="transmembrane region" description="Helical" evidence="1">
    <location>
        <begin position="7"/>
        <end position="28"/>
    </location>
</feature>
<dbReference type="GeneID" id="19906802"/>
<dbReference type="InterPro" id="IPR032523">
    <property type="entry name" value="CcmF_C"/>
</dbReference>
<organism evidence="3">
    <name type="scientific">Ptychomnion cygnisetum</name>
    <dbReference type="NCBI Taxonomy" id="245469"/>
    <lineage>
        <taxon>Eukaryota</taxon>
        <taxon>Viridiplantae</taxon>
        <taxon>Streptophyta</taxon>
        <taxon>Embryophyta</taxon>
        <taxon>Bryophyta</taxon>
        <taxon>Bryophytina</taxon>
        <taxon>Bryopsida</taxon>
        <taxon>Bryidae</taxon>
        <taxon>Hypnanae</taxon>
        <taxon>Ptychomniales</taxon>
        <taxon>Ptychomniaceae</taxon>
        <taxon>Ptychomnion</taxon>
    </lineage>
</organism>
<reference evidence="4" key="2">
    <citation type="journal article" date="2014" name="Syst. Biol.">
        <title>Mitochondrial Phylogenomics of Early Land Plants: Mitigating the Effects of Saturation, Compositional Heterogeneity, and Codon-usage Bias.</title>
        <authorList>
            <person name="Liu Y."/>
            <person name="Cox C.J."/>
            <person name="Wang W."/>
            <person name="Goffinet B."/>
        </authorList>
    </citation>
    <scope>NUCLEOTIDE SEQUENCE</scope>
</reference>
<keyword evidence="1" id="KW-0472">Membrane</keyword>
<feature type="transmembrane region" description="Helical" evidence="1">
    <location>
        <begin position="221"/>
        <end position="245"/>
    </location>
</feature>
<feature type="transmembrane region" description="Helical" evidence="1">
    <location>
        <begin position="440"/>
        <end position="462"/>
    </location>
</feature>
<dbReference type="GO" id="GO:0017004">
    <property type="term" value="P:cytochrome complex assembly"/>
    <property type="evidence" value="ECO:0007669"/>
    <property type="project" value="InterPro"/>
</dbReference>
<feature type="transmembrane region" description="Helical" evidence="1">
    <location>
        <begin position="40"/>
        <end position="59"/>
    </location>
</feature>
<keyword evidence="1" id="KW-1133">Transmembrane helix</keyword>
<evidence type="ECO:0000313" key="4">
    <source>
        <dbReference type="EMBL" id="AHI16125.1"/>
    </source>
</evidence>
<dbReference type="Pfam" id="PF16327">
    <property type="entry name" value="CcmF_C"/>
    <property type="match status" value="1"/>
</dbReference>
<reference evidence="3" key="1">
    <citation type="journal article" date="2014" name="Mol. Biol. Evol.">
        <title>350 my of mitochondrial genome stasis in mosses, an early land plant lineage.</title>
        <authorList>
            <person name="Liu Y."/>
            <person name="Medina R."/>
            <person name="Goffinet B."/>
        </authorList>
    </citation>
    <scope>NUCLEOTIDE SEQUENCE</scope>
</reference>
<dbReference type="EMBL" id="KC663360">
    <property type="protein sequence ID" value="AHI16125.1"/>
    <property type="molecule type" value="Genomic_DNA"/>
</dbReference>
<gene>
    <name evidence="3" type="primary">ccmFC</name>
    <name evidence="3" type="ORF">PtcyM_p09</name>
</gene>
<dbReference type="EMBL" id="KC784949">
    <property type="protein sequence ID" value="AGN74052.1"/>
    <property type="molecule type" value="Genomic_DNA"/>
</dbReference>
<feature type="domain" description="Cytochrome c-type biogenesis protein CcmF C-terminal" evidence="2">
    <location>
        <begin position="398"/>
        <end position="466"/>
    </location>
</feature>
<evidence type="ECO:0000259" key="2">
    <source>
        <dbReference type="Pfam" id="PF16327"/>
    </source>
</evidence>
<dbReference type="RefSeq" id="YP_009047300.1">
    <property type="nucleotide sequence ID" value="NC_024514.1"/>
</dbReference>
<feature type="transmembrane region" description="Helical" evidence="1">
    <location>
        <begin position="99"/>
        <end position="115"/>
    </location>
</feature>
<keyword evidence="3" id="KW-0496">Mitochondrion</keyword>
<accession>A0A075BMP1</accession>
<name>A0A075BMP1_9BRYO</name>
<feature type="transmembrane region" description="Helical" evidence="1">
    <location>
        <begin position="121"/>
        <end position="140"/>
    </location>
</feature>
<evidence type="ECO:0000256" key="1">
    <source>
        <dbReference type="SAM" id="Phobius"/>
    </source>
</evidence>
<dbReference type="AlphaFoldDB" id="A0A075BMP1"/>
<geneLocation type="mitochondrion" evidence="3"/>
<keyword evidence="1" id="KW-0812">Transmembrane</keyword>